<dbReference type="Pfam" id="PF00149">
    <property type="entry name" value="Metallophos"/>
    <property type="match status" value="1"/>
</dbReference>
<dbReference type="CDD" id="cd00840">
    <property type="entry name" value="MPP_Mre11_N"/>
    <property type="match status" value="1"/>
</dbReference>
<protein>
    <submittedName>
        <fullName evidence="3">DNA repair exonuclease SbcCD nuclease subunit</fullName>
    </submittedName>
</protein>
<feature type="domain" description="Calcineurin-like phosphoesterase" evidence="2">
    <location>
        <begin position="3"/>
        <end position="191"/>
    </location>
</feature>
<dbReference type="SUPFAM" id="SSF56300">
    <property type="entry name" value="Metallo-dependent phosphatases"/>
    <property type="match status" value="1"/>
</dbReference>
<reference evidence="3 4" key="1">
    <citation type="submission" date="2016-11" db="EMBL/GenBank/DDBJ databases">
        <authorList>
            <person name="Jaros S."/>
            <person name="Januszkiewicz K."/>
            <person name="Wedrychowicz H."/>
        </authorList>
    </citation>
    <scope>NUCLEOTIDE SEQUENCE [LARGE SCALE GENOMIC DNA]</scope>
    <source>
        <strain evidence="3 4">DSM 17918</strain>
    </source>
</reference>
<keyword evidence="1" id="KW-0378">Hydrolase</keyword>
<dbReference type="PANTHER" id="PTHR30337">
    <property type="entry name" value="COMPONENT OF ATP-DEPENDENT DSDNA EXONUCLEASE"/>
    <property type="match status" value="1"/>
</dbReference>
<dbReference type="AlphaFoldDB" id="A0A1M5C1G8"/>
<dbReference type="PANTHER" id="PTHR30337:SF7">
    <property type="entry name" value="PHOSPHOESTERASE"/>
    <property type="match status" value="1"/>
</dbReference>
<sequence length="367" mass="41582">MALKIAHMADVHLDSDFLGLPPHLAAVRRGDMIKSFDRAIDVIKAERADILIIAGDLFEEQSVLKSTINHVSSKLGELYPVPVFIAPGNHDPHTHKSYYRIWDWPDNVHIFDQNLYRFDIDALNVSVYGKGFDRPYIKEPALDGFKVEDSSRVNIMAIHGDIGEESIYNPIRLKDIENSGLAYLALGHIHTRTGLKRTGKTSWCYPGNIEGRDFGECGPRGFVMCTLEGNQCSLEFFPVNTREYTVVDIDITDMPEVQEIVQRVEQYCRNNVILRVFLKGVVEEQYKEGINIPFIVDQLNRSLKDGLFYVDIVDETEVDIDLDALTKDVGIKGLYARKMKQILQEAQEDEIRVVKEALRIGIKALGG</sequence>
<organism evidence="3 4">
    <name type="scientific">Caldanaerobius fijiensis DSM 17918</name>
    <dbReference type="NCBI Taxonomy" id="1121256"/>
    <lineage>
        <taxon>Bacteria</taxon>
        <taxon>Bacillati</taxon>
        <taxon>Bacillota</taxon>
        <taxon>Clostridia</taxon>
        <taxon>Thermoanaerobacterales</taxon>
        <taxon>Thermoanaerobacteraceae</taxon>
        <taxon>Caldanaerobius</taxon>
    </lineage>
</organism>
<evidence type="ECO:0000313" key="4">
    <source>
        <dbReference type="Proteomes" id="UP000184088"/>
    </source>
</evidence>
<evidence type="ECO:0000259" key="2">
    <source>
        <dbReference type="Pfam" id="PF00149"/>
    </source>
</evidence>
<proteinExistence type="predicted"/>
<dbReference type="InterPro" id="IPR004843">
    <property type="entry name" value="Calcineurin-like_PHP"/>
</dbReference>
<dbReference type="EMBL" id="FQVH01000025">
    <property type="protein sequence ID" value="SHF48510.1"/>
    <property type="molecule type" value="Genomic_DNA"/>
</dbReference>
<keyword evidence="4" id="KW-1185">Reference proteome</keyword>
<dbReference type="GO" id="GO:0004527">
    <property type="term" value="F:exonuclease activity"/>
    <property type="evidence" value="ECO:0007669"/>
    <property type="project" value="UniProtKB-KW"/>
</dbReference>
<dbReference type="InterPro" id="IPR050535">
    <property type="entry name" value="DNA_Repair-Maintenance_Comp"/>
</dbReference>
<dbReference type="InterPro" id="IPR029052">
    <property type="entry name" value="Metallo-depent_PP-like"/>
</dbReference>
<dbReference type="Gene3D" id="3.60.21.10">
    <property type="match status" value="1"/>
</dbReference>
<keyword evidence="3" id="KW-0269">Exonuclease</keyword>
<dbReference type="Proteomes" id="UP000184088">
    <property type="component" value="Unassembled WGS sequence"/>
</dbReference>
<accession>A0A1M5C1G8</accession>
<name>A0A1M5C1G8_9THEO</name>
<evidence type="ECO:0000256" key="1">
    <source>
        <dbReference type="ARBA" id="ARBA00022801"/>
    </source>
</evidence>
<gene>
    <name evidence="3" type="ORF">SAMN02746089_02004</name>
</gene>
<keyword evidence="3" id="KW-0540">Nuclease</keyword>
<dbReference type="InterPro" id="IPR041796">
    <property type="entry name" value="Mre11_N"/>
</dbReference>
<dbReference type="OrthoDB" id="9773856at2"/>
<dbReference type="STRING" id="1121256.SAMN02746089_02004"/>
<dbReference type="RefSeq" id="WP_073344807.1">
    <property type="nucleotide sequence ID" value="NZ_FQVH01000025.1"/>
</dbReference>
<evidence type="ECO:0000313" key="3">
    <source>
        <dbReference type="EMBL" id="SHF48510.1"/>
    </source>
</evidence>